<comment type="subcellular location">
    <subcellularLocation>
        <location evidence="1 5">Bacterial flagellum basal body</location>
    </subcellularLocation>
</comment>
<evidence type="ECO:0000256" key="1">
    <source>
        <dbReference type="ARBA" id="ARBA00004117"/>
    </source>
</evidence>
<evidence type="ECO:0000256" key="2">
    <source>
        <dbReference type="ARBA" id="ARBA00009272"/>
    </source>
</evidence>
<dbReference type="NCBIfam" id="TIGR00205">
    <property type="entry name" value="fliE"/>
    <property type="match status" value="1"/>
</dbReference>
<evidence type="ECO:0000313" key="7">
    <source>
        <dbReference type="Proteomes" id="UP001597110"/>
    </source>
</evidence>
<dbReference type="PANTHER" id="PTHR34653">
    <property type="match status" value="1"/>
</dbReference>
<evidence type="ECO:0000313" key="6">
    <source>
        <dbReference type="EMBL" id="MFD0726702.1"/>
    </source>
</evidence>
<dbReference type="HAMAP" id="MF_00724">
    <property type="entry name" value="FliE"/>
    <property type="match status" value="1"/>
</dbReference>
<protein>
    <recommendedName>
        <fullName evidence="3 5">Flagellar hook-basal body complex protein FliE</fullName>
    </recommendedName>
</protein>
<dbReference type="RefSeq" id="WP_386824816.1">
    <property type="nucleotide sequence ID" value="NZ_JBHTIF010000003.1"/>
</dbReference>
<organism evidence="6 7">
    <name type="scientific">Lysobacter brunescens</name>
    <dbReference type="NCBI Taxonomy" id="262323"/>
    <lineage>
        <taxon>Bacteria</taxon>
        <taxon>Pseudomonadati</taxon>
        <taxon>Pseudomonadota</taxon>
        <taxon>Gammaproteobacteria</taxon>
        <taxon>Lysobacterales</taxon>
        <taxon>Lysobacteraceae</taxon>
        <taxon>Lysobacter</taxon>
    </lineage>
</organism>
<evidence type="ECO:0000256" key="5">
    <source>
        <dbReference type="HAMAP-Rule" id="MF_00724"/>
    </source>
</evidence>
<gene>
    <name evidence="5 6" type="primary">fliE</name>
    <name evidence="6" type="ORF">ACFQ0E_13955</name>
</gene>
<name>A0ABW2YG60_9GAMM</name>
<dbReference type="InterPro" id="IPR001624">
    <property type="entry name" value="FliE"/>
</dbReference>
<reference evidence="7" key="1">
    <citation type="journal article" date="2019" name="Int. J. Syst. Evol. Microbiol.">
        <title>The Global Catalogue of Microorganisms (GCM) 10K type strain sequencing project: providing services to taxonomists for standard genome sequencing and annotation.</title>
        <authorList>
            <consortium name="The Broad Institute Genomics Platform"/>
            <consortium name="The Broad Institute Genome Sequencing Center for Infectious Disease"/>
            <person name="Wu L."/>
            <person name="Ma J."/>
        </authorList>
    </citation>
    <scope>NUCLEOTIDE SEQUENCE [LARGE SCALE GENOMIC DNA]</scope>
    <source>
        <strain evidence="7">CCUG 55585</strain>
    </source>
</reference>
<dbReference type="PANTHER" id="PTHR34653:SF1">
    <property type="entry name" value="FLAGELLAR HOOK-BASAL BODY COMPLEX PROTEIN FLIE"/>
    <property type="match status" value="1"/>
</dbReference>
<keyword evidence="6" id="KW-0282">Flagellum</keyword>
<keyword evidence="7" id="KW-1185">Reference proteome</keyword>
<keyword evidence="6" id="KW-0969">Cilium</keyword>
<comment type="caution">
    <text evidence="6">The sequence shown here is derived from an EMBL/GenBank/DDBJ whole genome shotgun (WGS) entry which is preliminary data.</text>
</comment>
<evidence type="ECO:0000256" key="3">
    <source>
        <dbReference type="ARBA" id="ARBA00018024"/>
    </source>
</evidence>
<sequence length="103" mass="11051">MSIEAVASVSPFAAVTDAPGISPTIDLRTPGADFADMIGAGLNRVDASLRDADAKVRGLAAGDDIPLHDVMISMEKARLDLMLVVEVRNRLVEAYQELNRMQL</sequence>
<comment type="similarity">
    <text evidence="2 5">Belongs to the FliE family.</text>
</comment>
<evidence type="ECO:0000256" key="4">
    <source>
        <dbReference type="ARBA" id="ARBA00023143"/>
    </source>
</evidence>
<accession>A0ABW2YG60</accession>
<dbReference type="Proteomes" id="UP001597110">
    <property type="component" value="Unassembled WGS sequence"/>
</dbReference>
<dbReference type="EMBL" id="JBHTIF010000003">
    <property type="protein sequence ID" value="MFD0726702.1"/>
    <property type="molecule type" value="Genomic_DNA"/>
</dbReference>
<keyword evidence="4 5" id="KW-0975">Bacterial flagellum</keyword>
<proteinExistence type="inferred from homology"/>
<dbReference type="PRINTS" id="PR01006">
    <property type="entry name" value="FLGHOOKFLIE"/>
</dbReference>
<dbReference type="Pfam" id="PF02049">
    <property type="entry name" value="FliE"/>
    <property type="match status" value="1"/>
</dbReference>
<keyword evidence="6" id="KW-0966">Cell projection</keyword>